<dbReference type="AlphaFoldDB" id="A0A8J4TEP2"/>
<dbReference type="OrthoDB" id="8963323at2759"/>
<comment type="caution">
    <text evidence="1">The sequence shown here is derived from an EMBL/GenBank/DDBJ whole genome shotgun (WGS) entry which is preliminary data.</text>
</comment>
<gene>
    <name evidence="1" type="primary">clsy2</name>
    <name evidence="1" type="ORF">DAT39_021496</name>
</gene>
<name>A0A8J4TEP2_CLAMG</name>
<protein>
    <submittedName>
        <fullName evidence="1">SNF2 domain-containing protein CLASSY 2</fullName>
    </submittedName>
</protein>
<sequence>MRMMKLGSGSVHSSGVRFSSCPRRVLLTGFSSPGSPRVLTGFSSPGSPRRILLAGFSSRLHVLSEKASVRCGGAHVGRAGPYH</sequence>
<organism evidence="1 2">
    <name type="scientific">Clarias magur</name>
    <name type="common">Asian catfish</name>
    <name type="synonym">Macropteronotus magur</name>
    <dbReference type="NCBI Taxonomy" id="1594786"/>
    <lineage>
        <taxon>Eukaryota</taxon>
        <taxon>Metazoa</taxon>
        <taxon>Chordata</taxon>
        <taxon>Craniata</taxon>
        <taxon>Vertebrata</taxon>
        <taxon>Euteleostomi</taxon>
        <taxon>Actinopterygii</taxon>
        <taxon>Neopterygii</taxon>
        <taxon>Teleostei</taxon>
        <taxon>Ostariophysi</taxon>
        <taxon>Siluriformes</taxon>
        <taxon>Clariidae</taxon>
        <taxon>Clarias</taxon>
    </lineage>
</organism>
<proteinExistence type="predicted"/>
<evidence type="ECO:0000313" key="1">
    <source>
        <dbReference type="EMBL" id="KAF5888793.1"/>
    </source>
</evidence>
<keyword evidence="2" id="KW-1185">Reference proteome</keyword>
<evidence type="ECO:0000313" key="2">
    <source>
        <dbReference type="Proteomes" id="UP000727407"/>
    </source>
</evidence>
<dbReference type="EMBL" id="QNUK01000919">
    <property type="protein sequence ID" value="KAF5888793.1"/>
    <property type="molecule type" value="Genomic_DNA"/>
</dbReference>
<reference evidence="1" key="1">
    <citation type="submission" date="2020-07" db="EMBL/GenBank/DDBJ databases">
        <title>Clarias magur genome sequencing, assembly and annotation.</title>
        <authorList>
            <person name="Kushwaha B."/>
            <person name="Kumar R."/>
            <person name="Das P."/>
            <person name="Joshi C.G."/>
            <person name="Kumar D."/>
            <person name="Nagpure N.S."/>
            <person name="Pandey M."/>
            <person name="Agarwal S."/>
            <person name="Srivastava S."/>
            <person name="Singh M."/>
            <person name="Sahoo L."/>
            <person name="Jayasankar P."/>
            <person name="Meher P.K."/>
            <person name="Koringa P.G."/>
            <person name="Iquebal M.A."/>
            <person name="Das S.P."/>
            <person name="Bit A."/>
            <person name="Patnaik S."/>
            <person name="Patel N."/>
            <person name="Shah T.M."/>
            <person name="Hinsu A."/>
            <person name="Jena J.K."/>
        </authorList>
    </citation>
    <scope>NUCLEOTIDE SEQUENCE</scope>
    <source>
        <strain evidence="1">CIFAMagur01</strain>
        <tissue evidence="1">Testis</tissue>
    </source>
</reference>
<accession>A0A8J4TEP2</accession>
<dbReference type="Proteomes" id="UP000727407">
    <property type="component" value="Unassembled WGS sequence"/>
</dbReference>